<keyword evidence="5 8" id="KW-0460">Magnesium</keyword>
<dbReference type="PANTHER" id="PTHR11241">
    <property type="entry name" value="DEOXYURIDINE 5'-TRIPHOSPHATE NUCLEOTIDOHYDROLASE"/>
    <property type="match status" value="1"/>
</dbReference>
<dbReference type="UniPathway" id="UPA00610">
    <property type="reaction ID" value="UER00666"/>
</dbReference>
<dbReference type="CDD" id="cd07557">
    <property type="entry name" value="trimeric_dUTPase"/>
    <property type="match status" value="1"/>
</dbReference>
<feature type="binding site" evidence="8">
    <location>
        <position position="80"/>
    </location>
    <ligand>
        <name>substrate</name>
    </ligand>
</feature>
<dbReference type="GO" id="GO:0004170">
    <property type="term" value="F:dUTP diphosphatase activity"/>
    <property type="evidence" value="ECO:0007669"/>
    <property type="project" value="UniProtKB-UniRule"/>
</dbReference>
<keyword evidence="6 8" id="KW-0546">Nucleotide metabolism</keyword>
<proteinExistence type="inferred from homology"/>
<dbReference type="Proteomes" id="UP000033203">
    <property type="component" value="Unassembled WGS sequence"/>
</dbReference>
<dbReference type="GO" id="GO:0006226">
    <property type="term" value="P:dUMP biosynthetic process"/>
    <property type="evidence" value="ECO:0007669"/>
    <property type="project" value="UniProtKB-UniRule"/>
</dbReference>
<keyword evidence="3 8" id="KW-0479">Metal-binding</keyword>
<comment type="cofactor">
    <cofactor evidence="1 8">
        <name>Mg(2+)</name>
        <dbReference type="ChEBI" id="CHEBI:18420"/>
    </cofactor>
</comment>
<dbReference type="NCBIfam" id="NF001862">
    <property type="entry name" value="PRK00601.1"/>
    <property type="match status" value="1"/>
</dbReference>
<evidence type="ECO:0000256" key="6">
    <source>
        <dbReference type="ARBA" id="ARBA00023080"/>
    </source>
</evidence>
<reference evidence="10 11" key="1">
    <citation type="submission" date="2015-01" db="EMBL/GenBank/DDBJ databases">
        <title>Genome of Sphingomonas taxi strain 30a.</title>
        <authorList>
            <person name="Eevers N."/>
            <person name="Van Hamme J."/>
            <person name="Bottos E."/>
            <person name="Weyens N."/>
            <person name="Vangronsveld J."/>
        </authorList>
    </citation>
    <scope>NUCLEOTIDE SEQUENCE [LARGE SCALE GENOMIC DNA]</scope>
    <source>
        <strain evidence="10 11">30a</strain>
    </source>
</reference>
<dbReference type="PATRIC" id="fig|1549858.7.peg.2254"/>
<dbReference type="NCBIfam" id="TIGR00576">
    <property type="entry name" value="dut"/>
    <property type="match status" value="1"/>
</dbReference>
<comment type="function">
    <text evidence="8">This enzyme is involved in nucleotide metabolism: it produces dUMP, the immediate precursor of thymidine nucleotides and it decreases the intracellular concentration of dUTP so that uracil cannot be incorporated into DNA.</text>
</comment>
<accession>A0A0D1K9H1</accession>
<dbReference type="GO" id="GO:0000287">
    <property type="term" value="F:magnesium ion binding"/>
    <property type="evidence" value="ECO:0007669"/>
    <property type="project" value="UniProtKB-UniRule"/>
</dbReference>
<dbReference type="EC" id="3.6.1.23" evidence="8"/>
<organism evidence="10 11">
    <name type="scientific">Sphingomonas melonis</name>
    <dbReference type="NCBI Taxonomy" id="152682"/>
    <lineage>
        <taxon>Bacteria</taxon>
        <taxon>Pseudomonadati</taxon>
        <taxon>Pseudomonadota</taxon>
        <taxon>Alphaproteobacteria</taxon>
        <taxon>Sphingomonadales</taxon>
        <taxon>Sphingomonadaceae</taxon>
        <taxon>Sphingomonas</taxon>
    </lineage>
</organism>
<keyword evidence="4 8" id="KW-0378">Hydrolase</keyword>
<comment type="pathway">
    <text evidence="8">Pyrimidine metabolism; dUMP biosynthesis; dUMP from dCTP (dUTP route): step 2/2.</text>
</comment>
<evidence type="ECO:0000259" key="9">
    <source>
        <dbReference type="Pfam" id="PF00692"/>
    </source>
</evidence>
<dbReference type="GO" id="GO:0046081">
    <property type="term" value="P:dUTP catabolic process"/>
    <property type="evidence" value="ECO:0007669"/>
    <property type="project" value="InterPro"/>
</dbReference>
<dbReference type="InterPro" id="IPR036157">
    <property type="entry name" value="dUTPase-like_sf"/>
</dbReference>
<dbReference type="AlphaFoldDB" id="A0A0D1K9H1"/>
<evidence type="ECO:0000256" key="5">
    <source>
        <dbReference type="ARBA" id="ARBA00022842"/>
    </source>
</evidence>
<dbReference type="InterPro" id="IPR029054">
    <property type="entry name" value="dUTPase-like"/>
</dbReference>
<comment type="caution">
    <text evidence="10">The sequence shown here is derived from an EMBL/GenBank/DDBJ whole genome shotgun (WGS) entry which is preliminary data.</text>
</comment>
<sequence>MTAINIRIQRLPHGEGLPLPAYATDGAAGMDVVAAEALTLAPGARSAVATGFAFAIPDGFEVQVRPRSGLALKHGITCLNTPGTIDSDYRGEVKVILINLGDAPFPIARGDRIAQIVPAPVQRAALESVEILEDTARGSGGFGSTGR</sequence>
<dbReference type="Pfam" id="PF00692">
    <property type="entry name" value="dUTPase"/>
    <property type="match status" value="1"/>
</dbReference>
<evidence type="ECO:0000256" key="7">
    <source>
        <dbReference type="ARBA" id="ARBA00047686"/>
    </source>
</evidence>
<gene>
    <name evidence="8" type="primary">dut</name>
    <name evidence="10" type="ORF">SR41_00460</name>
</gene>
<evidence type="ECO:0000256" key="8">
    <source>
        <dbReference type="HAMAP-Rule" id="MF_00116"/>
    </source>
</evidence>
<dbReference type="HAMAP" id="MF_00116">
    <property type="entry name" value="dUTPase_bact"/>
    <property type="match status" value="1"/>
</dbReference>
<evidence type="ECO:0000256" key="1">
    <source>
        <dbReference type="ARBA" id="ARBA00001946"/>
    </source>
</evidence>
<evidence type="ECO:0000313" key="11">
    <source>
        <dbReference type="Proteomes" id="UP000033203"/>
    </source>
</evidence>
<dbReference type="Gene3D" id="2.70.40.10">
    <property type="match status" value="1"/>
</dbReference>
<dbReference type="InterPro" id="IPR008181">
    <property type="entry name" value="dUTPase"/>
</dbReference>
<dbReference type="EMBL" id="JXTP01000005">
    <property type="protein sequence ID" value="KIU30283.1"/>
    <property type="molecule type" value="Genomic_DNA"/>
</dbReference>
<comment type="catalytic activity">
    <reaction evidence="7 8">
        <text>dUTP + H2O = dUMP + diphosphate + H(+)</text>
        <dbReference type="Rhea" id="RHEA:10248"/>
        <dbReference type="ChEBI" id="CHEBI:15377"/>
        <dbReference type="ChEBI" id="CHEBI:15378"/>
        <dbReference type="ChEBI" id="CHEBI:33019"/>
        <dbReference type="ChEBI" id="CHEBI:61555"/>
        <dbReference type="ChEBI" id="CHEBI:246422"/>
        <dbReference type="EC" id="3.6.1.23"/>
    </reaction>
</comment>
<comment type="caution">
    <text evidence="8">Lacks conserved residue(s) required for the propagation of feature annotation.</text>
</comment>
<dbReference type="PANTHER" id="PTHR11241:SF0">
    <property type="entry name" value="DEOXYURIDINE 5'-TRIPHOSPHATE NUCLEOTIDOHYDROLASE"/>
    <property type="match status" value="1"/>
</dbReference>
<feature type="binding site" evidence="8">
    <location>
        <begin position="67"/>
        <end position="69"/>
    </location>
    <ligand>
        <name>substrate</name>
    </ligand>
</feature>
<evidence type="ECO:0000313" key="10">
    <source>
        <dbReference type="EMBL" id="KIU30283.1"/>
    </source>
</evidence>
<feature type="binding site" evidence="8">
    <location>
        <begin position="84"/>
        <end position="86"/>
    </location>
    <ligand>
        <name>substrate</name>
    </ligand>
</feature>
<dbReference type="SUPFAM" id="SSF51283">
    <property type="entry name" value="dUTPase-like"/>
    <property type="match status" value="1"/>
</dbReference>
<protein>
    <recommendedName>
        <fullName evidence="8">Deoxyuridine 5'-triphosphate nucleotidohydrolase</fullName>
        <shortName evidence="8">dUTPase</shortName>
        <ecNumber evidence="8">3.6.1.23</ecNumber>
    </recommendedName>
    <alternativeName>
        <fullName evidence="8">dUTP pyrophosphatase</fullName>
    </alternativeName>
</protein>
<evidence type="ECO:0000256" key="3">
    <source>
        <dbReference type="ARBA" id="ARBA00022723"/>
    </source>
</evidence>
<feature type="domain" description="dUTPase-like" evidence="9">
    <location>
        <begin position="18"/>
        <end position="146"/>
    </location>
</feature>
<evidence type="ECO:0000256" key="2">
    <source>
        <dbReference type="ARBA" id="ARBA00006581"/>
    </source>
</evidence>
<dbReference type="FunFam" id="2.70.40.10:FF:000008">
    <property type="entry name" value="Deoxyuridine 5'-triphosphate nucleotidohydrolase"/>
    <property type="match status" value="1"/>
</dbReference>
<evidence type="ECO:0000256" key="4">
    <source>
        <dbReference type="ARBA" id="ARBA00022801"/>
    </source>
</evidence>
<comment type="similarity">
    <text evidence="2 8">Belongs to the dUTPase family.</text>
</comment>
<dbReference type="InterPro" id="IPR033704">
    <property type="entry name" value="dUTPase_trimeric"/>
</dbReference>
<name>A0A0D1K9H1_9SPHN</name>